<accession>A0A7V0NE49</accession>
<dbReference type="EMBL" id="DQWQ01000034">
    <property type="protein sequence ID" value="HDD35301.1"/>
    <property type="molecule type" value="Genomic_DNA"/>
</dbReference>
<sequence>MKENKHIYIGLVHYPVFNKLKEVIITAVATVNIHDIARLAKTYELGGYFIINPLEDQHALVKRFLNHWLNGYGGKYNPLRIPPLRLVHCVYSIEEAIEHIKMEWKSKPKIIVTSARSYPHQLRYNEAKKLIKRKETPFFLLFGTAWGLAKDLISQADYVLKPIYGVGDYNHLSVRTAAAIILDRLLGGEDGCCSDD</sequence>
<dbReference type="InterPro" id="IPR019230">
    <property type="entry name" value="RNA_MeTrfase_C_dom"/>
</dbReference>
<protein>
    <submittedName>
        <fullName evidence="2">RNA methyltransferase</fullName>
    </submittedName>
</protein>
<dbReference type="GO" id="GO:0008168">
    <property type="term" value="F:methyltransferase activity"/>
    <property type="evidence" value="ECO:0007669"/>
    <property type="project" value="UniProtKB-KW"/>
</dbReference>
<reference evidence="2" key="1">
    <citation type="journal article" date="2020" name="mSystems">
        <title>Genome- and Community-Level Interaction Insights into Carbon Utilization and Element Cycling Functions of Hydrothermarchaeota in Hydrothermal Sediment.</title>
        <authorList>
            <person name="Zhou Z."/>
            <person name="Liu Y."/>
            <person name="Xu W."/>
            <person name="Pan J."/>
            <person name="Luo Z.H."/>
            <person name="Li M."/>
        </authorList>
    </citation>
    <scope>NUCLEOTIDE SEQUENCE [LARGE SCALE GENOMIC DNA]</scope>
    <source>
        <strain evidence="2">HyVt-113</strain>
    </source>
</reference>
<organism evidence="2">
    <name type="scientific">Desulfofervidus auxilii</name>
    <dbReference type="NCBI Taxonomy" id="1621989"/>
    <lineage>
        <taxon>Bacteria</taxon>
        <taxon>Pseudomonadati</taxon>
        <taxon>Thermodesulfobacteriota</taxon>
        <taxon>Candidatus Desulfofervidia</taxon>
        <taxon>Candidatus Desulfofervidales</taxon>
        <taxon>Candidatus Desulfofervidaceae</taxon>
        <taxon>Candidatus Desulfofervidus</taxon>
    </lineage>
</organism>
<dbReference type="CDD" id="cd18085">
    <property type="entry name" value="TM1570-like"/>
    <property type="match status" value="1"/>
</dbReference>
<evidence type="ECO:0000259" key="1">
    <source>
        <dbReference type="Pfam" id="PF09936"/>
    </source>
</evidence>
<dbReference type="InterPro" id="IPR029028">
    <property type="entry name" value="Alpha/beta_knot_MTases"/>
</dbReference>
<keyword evidence="2" id="KW-0489">Methyltransferase</keyword>
<dbReference type="Proteomes" id="UP000885706">
    <property type="component" value="Unassembled WGS sequence"/>
</dbReference>
<dbReference type="AlphaFoldDB" id="A0A7V0NE49"/>
<dbReference type="GO" id="GO:0032259">
    <property type="term" value="P:methylation"/>
    <property type="evidence" value="ECO:0007669"/>
    <property type="project" value="UniProtKB-KW"/>
</dbReference>
<keyword evidence="2" id="KW-0808">Transferase</keyword>
<feature type="domain" description="tRNA (guanine-N(1)-)-methyltransferase C-terminal" evidence="1">
    <location>
        <begin position="7"/>
        <end position="187"/>
    </location>
</feature>
<gene>
    <name evidence="2" type="ORF">ENF30_00720</name>
</gene>
<proteinExistence type="predicted"/>
<dbReference type="SUPFAM" id="SSF75217">
    <property type="entry name" value="alpha/beta knot"/>
    <property type="match status" value="1"/>
</dbReference>
<dbReference type="InterPro" id="IPR029026">
    <property type="entry name" value="tRNA_m1G_MTases_N"/>
</dbReference>
<evidence type="ECO:0000313" key="2">
    <source>
        <dbReference type="EMBL" id="HDD35301.1"/>
    </source>
</evidence>
<name>A0A7V0NE49_DESA2</name>
<dbReference type="Gene3D" id="3.40.1280.10">
    <property type="match status" value="1"/>
</dbReference>
<dbReference type="Pfam" id="PF09936">
    <property type="entry name" value="Methyltrn_RNA_4"/>
    <property type="match status" value="1"/>
</dbReference>
<comment type="caution">
    <text evidence="2">The sequence shown here is derived from an EMBL/GenBank/DDBJ whole genome shotgun (WGS) entry which is preliminary data.</text>
</comment>